<name>A0A699HF13_TANCI</name>
<reference evidence="2" key="1">
    <citation type="journal article" date="2019" name="Sci. Rep.">
        <title>Draft genome of Tanacetum cinerariifolium, the natural source of mosquito coil.</title>
        <authorList>
            <person name="Yamashiro T."/>
            <person name="Shiraishi A."/>
            <person name="Satake H."/>
            <person name="Nakayama K."/>
        </authorList>
    </citation>
    <scope>NUCLEOTIDE SEQUENCE</scope>
</reference>
<feature type="region of interest" description="Disordered" evidence="1">
    <location>
        <begin position="44"/>
        <end position="105"/>
    </location>
</feature>
<comment type="caution">
    <text evidence="2">The sequence shown here is derived from an EMBL/GenBank/DDBJ whole genome shotgun (WGS) entry which is preliminary data.</text>
</comment>
<protein>
    <submittedName>
        <fullName evidence="2">Uncharacterized protein</fullName>
    </submittedName>
</protein>
<dbReference type="SUPFAM" id="SSF56219">
    <property type="entry name" value="DNase I-like"/>
    <property type="match status" value="1"/>
</dbReference>
<accession>A0A699HF13</accession>
<proteinExistence type="predicted"/>
<sequence length="814" mass="89626">MPIKSNEPPDPLFDELCTLTRVRSAEDLCAASFNDTKIKVMKVKHSKPHRGVKISTPGSAGAGSVLRRLRSAKTSKKARDRNEDSLGDNRGGKRVGSTPMDDENNKVLSNVRSSMLNSNLKFYLGRASVCALNNVSDVNELSNDGFFIKSPLDNSGLNDLGCLVAKSCSLQTSFDHTGNVNDKDMAGSGTINEHTSMEDVVNTGGVCSCSQDGIASYKVGRGFVFGKKENSNGILNPSVGPFFNVNFSNIASGNPFIKKHVASNGGTWNIDRSKSFGYSMRSNQFSAYVDRFTEKLKQGSKEIALKMEYVPSSVCKLENGNRSISFLAEEVYKGGQACSLQLYGYFVGTSMDYRVVRGNLMRMRVHDIEDITKTSSGEPGIWLEKTEPSSIPIWVCVYNIPMELCNGSGIGKIMSGVGKPLLMDKMTRERCLKKAGKIDFARVLVEVFFWVKGYPVRPRTEEEVAAKTLKDVLKVGKTYLNDKGKSVSDDDGFTVVGKKNKPVVSQYVEQAKVGGQNRWGERGLNNVKQGYGNSGGGNSNFYGQRRVGGYVQRYQYQQKSHSNAGNVKSGGKFNTAIKGSGSANVVDRPLNEDIPVNNSFNVLSNNDENVEDLGDIKVNEEFDSKVWPDDERDVDSNEEGIVVDMKPVVDVNVADSMEINAAANKDEDTYSFCGLLETHVKKKNLFRICNRVLGRWDWVSNSSSYDSGTRNIVGWGINHVNIMVLNQSAQVMHCFIEPVNGNPGFFCSFVYACVHTIERRSLWKSLSIHKNVVKDRPCTILGDFNACLDPSERSTGGSKFTTAMHDFRNCVALN</sequence>
<dbReference type="EMBL" id="BKCJ010120631">
    <property type="protein sequence ID" value="GEX64048.1"/>
    <property type="molecule type" value="Genomic_DNA"/>
</dbReference>
<dbReference type="Gene3D" id="3.60.10.10">
    <property type="entry name" value="Endonuclease/exonuclease/phosphatase"/>
    <property type="match status" value="1"/>
</dbReference>
<evidence type="ECO:0000313" key="2">
    <source>
        <dbReference type="EMBL" id="GEX64048.1"/>
    </source>
</evidence>
<dbReference type="AlphaFoldDB" id="A0A699HF13"/>
<dbReference type="PANTHER" id="PTHR31286">
    <property type="entry name" value="GLYCINE-RICH CELL WALL STRUCTURAL PROTEIN 1.8-LIKE"/>
    <property type="match status" value="1"/>
</dbReference>
<dbReference type="InterPro" id="IPR040256">
    <property type="entry name" value="At4g02000-like"/>
</dbReference>
<gene>
    <name evidence="2" type="ORF">Tci_336023</name>
</gene>
<organism evidence="2">
    <name type="scientific">Tanacetum cinerariifolium</name>
    <name type="common">Dalmatian daisy</name>
    <name type="synonym">Chrysanthemum cinerariifolium</name>
    <dbReference type="NCBI Taxonomy" id="118510"/>
    <lineage>
        <taxon>Eukaryota</taxon>
        <taxon>Viridiplantae</taxon>
        <taxon>Streptophyta</taxon>
        <taxon>Embryophyta</taxon>
        <taxon>Tracheophyta</taxon>
        <taxon>Spermatophyta</taxon>
        <taxon>Magnoliopsida</taxon>
        <taxon>eudicotyledons</taxon>
        <taxon>Gunneridae</taxon>
        <taxon>Pentapetalae</taxon>
        <taxon>asterids</taxon>
        <taxon>campanulids</taxon>
        <taxon>Asterales</taxon>
        <taxon>Asteraceae</taxon>
        <taxon>Asteroideae</taxon>
        <taxon>Anthemideae</taxon>
        <taxon>Anthemidinae</taxon>
        <taxon>Tanacetum</taxon>
    </lineage>
</organism>
<evidence type="ECO:0000256" key="1">
    <source>
        <dbReference type="SAM" id="MobiDB-lite"/>
    </source>
</evidence>
<dbReference type="PANTHER" id="PTHR31286:SF180">
    <property type="entry name" value="OS10G0362600 PROTEIN"/>
    <property type="match status" value="1"/>
</dbReference>
<feature type="compositionally biased region" description="Basic residues" evidence="1">
    <location>
        <begin position="67"/>
        <end position="79"/>
    </location>
</feature>
<dbReference type="InterPro" id="IPR036691">
    <property type="entry name" value="Endo/exonu/phosph_ase_sf"/>
</dbReference>